<dbReference type="Proteomes" id="UP001177160">
    <property type="component" value="Unassembled WGS sequence"/>
</dbReference>
<evidence type="ECO:0000256" key="5">
    <source>
        <dbReference type="ARBA" id="ARBA00022750"/>
    </source>
</evidence>
<comment type="catalytic activity">
    <reaction evidence="9 10">
        <text>Release of signal peptides from bacterial membrane prolipoproteins. Hydrolyzes -Xaa-Yaa-Zaa-|-(S,diacylglyceryl)Cys-, in which Xaa is hydrophobic (preferably Leu), and Yaa (Ala or Ser) and Zaa (Gly or Ala) have small, neutral side chains.</text>
        <dbReference type="EC" id="3.4.23.36"/>
    </reaction>
</comment>
<keyword evidence="8 9" id="KW-0472">Membrane</keyword>
<evidence type="ECO:0000256" key="4">
    <source>
        <dbReference type="ARBA" id="ARBA00022692"/>
    </source>
</evidence>
<keyword evidence="2 9" id="KW-1003">Cell membrane</keyword>
<evidence type="ECO:0000256" key="3">
    <source>
        <dbReference type="ARBA" id="ARBA00022670"/>
    </source>
</evidence>
<dbReference type="EMBL" id="JAOVQM010000003">
    <property type="protein sequence ID" value="MCV2232198.1"/>
    <property type="molecule type" value="Genomic_DNA"/>
</dbReference>
<evidence type="ECO:0000256" key="11">
    <source>
        <dbReference type="RuleBase" id="RU004181"/>
    </source>
</evidence>
<feature type="active site" evidence="9">
    <location>
        <position position="130"/>
    </location>
</feature>
<dbReference type="NCBIfam" id="TIGR00077">
    <property type="entry name" value="lspA"/>
    <property type="match status" value="1"/>
</dbReference>
<dbReference type="GO" id="GO:0004190">
    <property type="term" value="F:aspartic-type endopeptidase activity"/>
    <property type="evidence" value="ECO:0007669"/>
    <property type="project" value="UniProtKB-EC"/>
</dbReference>
<reference evidence="12" key="1">
    <citation type="submission" date="2022-09" db="EMBL/GenBank/DDBJ databases">
        <title>Novel Mycoplasma species identified in domestic and wild animals.</title>
        <authorList>
            <person name="Volokhov D.V."/>
            <person name="Furtak V.A."/>
            <person name="Zagorodnyaya T.A."/>
        </authorList>
    </citation>
    <scope>NUCLEOTIDE SEQUENCE</scope>
    <source>
        <strain evidence="12">Oakley</strain>
    </source>
</reference>
<evidence type="ECO:0000313" key="12">
    <source>
        <dbReference type="EMBL" id="MCV2232198.1"/>
    </source>
</evidence>
<evidence type="ECO:0000256" key="2">
    <source>
        <dbReference type="ARBA" id="ARBA00022475"/>
    </source>
</evidence>
<keyword evidence="5 9" id="KW-0064">Aspartyl protease</keyword>
<evidence type="ECO:0000256" key="6">
    <source>
        <dbReference type="ARBA" id="ARBA00022801"/>
    </source>
</evidence>
<name>A0ABT2Y6U2_9MOLU</name>
<evidence type="ECO:0000256" key="7">
    <source>
        <dbReference type="ARBA" id="ARBA00022989"/>
    </source>
</evidence>
<dbReference type="InterPro" id="IPR001872">
    <property type="entry name" value="Peptidase_A8"/>
</dbReference>
<comment type="subcellular location">
    <subcellularLocation>
        <location evidence="9">Cell membrane</location>
        <topology evidence="9">Multi-pass membrane protein</topology>
    </subcellularLocation>
</comment>
<comment type="caution">
    <text evidence="9">Lacks conserved residue(s) required for the propagation of feature annotation.</text>
</comment>
<dbReference type="RefSeq" id="WP_263608380.1">
    <property type="nucleotide sequence ID" value="NZ_JAOVQM010000003.1"/>
</dbReference>
<dbReference type="PROSITE" id="PS00855">
    <property type="entry name" value="SPASE_II"/>
    <property type="match status" value="1"/>
</dbReference>
<comment type="pathway">
    <text evidence="9">Protein modification; lipoprotein biosynthesis (signal peptide cleavage).</text>
</comment>
<feature type="transmembrane region" description="Helical" evidence="9">
    <location>
        <begin position="84"/>
        <end position="102"/>
    </location>
</feature>
<accession>A0ABT2Y6U2</accession>
<evidence type="ECO:0000256" key="9">
    <source>
        <dbReference type="HAMAP-Rule" id="MF_00161"/>
    </source>
</evidence>
<dbReference type="PANTHER" id="PTHR33695">
    <property type="entry name" value="LIPOPROTEIN SIGNAL PEPTIDASE"/>
    <property type="match status" value="1"/>
</dbReference>
<evidence type="ECO:0000256" key="10">
    <source>
        <dbReference type="RuleBase" id="RU000594"/>
    </source>
</evidence>
<gene>
    <name evidence="9 12" type="primary">lspA</name>
    <name evidence="12" type="ORF">N7548_05080</name>
</gene>
<dbReference type="PANTHER" id="PTHR33695:SF1">
    <property type="entry name" value="LIPOPROTEIN SIGNAL PEPTIDASE"/>
    <property type="match status" value="1"/>
</dbReference>
<feature type="transmembrane region" description="Helical" evidence="9">
    <location>
        <begin position="57"/>
        <end position="75"/>
    </location>
</feature>
<feature type="active site" evidence="9">
    <location>
        <position position="112"/>
    </location>
</feature>
<keyword evidence="4 9" id="KW-0812">Transmembrane</keyword>
<dbReference type="HAMAP" id="MF_00161">
    <property type="entry name" value="LspA"/>
    <property type="match status" value="1"/>
</dbReference>
<keyword evidence="13" id="KW-1185">Reference proteome</keyword>
<keyword evidence="6 9" id="KW-0378">Hydrolase</keyword>
<comment type="function">
    <text evidence="9 10">This protein specifically catalyzes the removal of signal peptides from prolipoproteins.</text>
</comment>
<evidence type="ECO:0000313" key="13">
    <source>
        <dbReference type="Proteomes" id="UP001177160"/>
    </source>
</evidence>
<dbReference type="PRINTS" id="PR00781">
    <property type="entry name" value="LIPOSIGPTASE"/>
</dbReference>
<protein>
    <recommendedName>
        <fullName evidence="9">Lipoprotein signal peptidase</fullName>
        <ecNumber evidence="9">3.4.23.36</ecNumber>
    </recommendedName>
    <alternativeName>
        <fullName evidence="9">Prolipoprotein signal peptidase</fullName>
    </alternativeName>
    <alternativeName>
        <fullName evidence="9">Signal peptidase II</fullName>
        <shortName evidence="9">SPase II</shortName>
    </alternativeName>
</protein>
<organism evidence="12 13">
    <name type="scientific">Paracholeplasma manati</name>
    <dbReference type="NCBI Taxonomy" id="591373"/>
    <lineage>
        <taxon>Bacteria</taxon>
        <taxon>Bacillati</taxon>
        <taxon>Mycoplasmatota</taxon>
        <taxon>Mollicutes</taxon>
        <taxon>Acholeplasmatales</taxon>
        <taxon>Acholeplasmataceae</taxon>
        <taxon>Paracholeplasma</taxon>
    </lineage>
</organism>
<comment type="similarity">
    <text evidence="1 9 11">Belongs to the peptidase A8 family.</text>
</comment>
<evidence type="ECO:0000256" key="1">
    <source>
        <dbReference type="ARBA" id="ARBA00006139"/>
    </source>
</evidence>
<comment type="caution">
    <text evidence="12">The sequence shown here is derived from an EMBL/GenBank/DDBJ whole genome shotgun (WGS) entry which is preliminary data.</text>
</comment>
<keyword evidence="3 9" id="KW-0645">Protease</keyword>
<dbReference type="Pfam" id="PF01252">
    <property type="entry name" value="Peptidase_A8"/>
    <property type="match status" value="1"/>
</dbReference>
<feature type="transmembrane region" description="Helical" evidence="9">
    <location>
        <begin position="128"/>
        <end position="147"/>
    </location>
</feature>
<proteinExistence type="inferred from homology"/>
<evidence type="ECO:0000256" key="8">
    <source>
        <dbReference type="ARBA" id="ARBA00023136"/>
    </source>
</evidence>
<keyword evidence="7 9" id="KW-1133">Transmembrane helix</keyword>
<sequence length="151" mass="17177">MITGIIIIVAIIILDQITKYLTVTQIGDRTIVIIDGFFNLIERHNYGAGWSMFEGNWLFLVAVTIVSLVFFGYLFKSVSFKEKWVYSTAISLMIGGTLGNFIDRLRLGYVIDFLQFIFGSYEFPTFNIADSALTVGVILFAIDVFFLEQKR</sequence>
<dbReference type="EC" id="3.4.23.36" evidence="9"/>